<organism evidence="1 2">
    <name type="scientific">[Clostridium] leptum DSM 753</name>
    <dbReference type="NCBI Taxonomy" id="428125"/>
    <lineage>
        <taxon>Bacteria</taxon>
        <taxon>Bacillati</taxon>
        <taxon>Bacillota</taxon>
        <taxon>Clostridia</taxon>
        <taxon>Eubacteriales</taxon>
        <taxon>Oscillospiraceae</taxon>
        <taxon>Oscillospiraceae incertae sedis</taxon>
    </lineage>
</organism>
<protein>
    <submittedName>
        <fullName evidence="1">Uncharacterized protein</fullName>
    </submittedName>
</protein>
<reference evidence="1 2" key="2">
    <citation type="submission" date="2007-08" db="EMBL/GenBank/DDBJ databases">
        <authorList>
            <person name="Fulton L."/>
            <person name="Clifton S."/>
            <person name="Fulton B."/>
            <person name="Xu J."/>
            <person name="Minx P."/>
            <person name="Pepin K.H."/>
            <person name="Johnson M."/>
            <person name="Thiruvilangam P."/>
            <person name="Bhonagiri V."/>
            <person name="Nash W.E."/>
            <person name="Wang C."/>
            <person name="Mardis E.R."/>
            <person name="Wilson R.K."/>
        </authorList>
    </citation>
    <scope>NUCLEOTIDE SEQUENCE [LARGE SCALE GENOMIC DNA]</scope>
    <source>
        <strain evidence="1 2">DSM 753</strain>
    </source>
</reference>
<proteinExistence type="predicted"/>
<dbReference type="AlphaFoldDB" id="A7VUE0"/>
<accession>A7VUE0</accession>
<reference evidence="1 2" key="1">
    <citation type="submission" date="2007-08" db="EMBL/GenBank/DDBJ databases">
        <title>Draft genome sequence of Clostridium leptum (DSM 753).</title>
        <authorList>
            <person name="Sudarsanam P."/>
            <person name="Ley R."/>
            <person name="Guruge J."/>
            <person name="Turnbaugh P.J."/>
            <person name="Mahowald M."/>
            <person name="Liep D."/>
            <person name="Gordon J."/>
        </authorList>
    </citation>
    <scope>NUCLEOTIDE SEQUENCE [LARGE SCALE GENOMIC DNA]</scope>
    <source>
        <strain evidence="1 2">DSM 753</strain>
    </source>
</reference>
<evidence type="ECO:0000313" key="2">
    <source>
        <dbReference type="Proteomes" id="UP000003490"/>
    </source>
</evidence>
<comment type="caution">
    <text evidence="1">The sequence shown here is derived from an EMBL/GenBank/DDBJ whole genome shotgun (WGS) entry which is preliminary data.</text>
</comment>
<dbReference type="Proteomes" id="UP000003490">
    <property type="component" value="Unassembled WGS sequence"/>
</dbReference>
<gene>
    <name evidence="1" type="ORF">CLOLEP_02186</name>
</gene>
<name>A7VUE0_9FIRM</name>
<dbReference type="EMBL" id="ABCB02000019">
    <property type="protein sequence ID" value="EDO60590.1"/>
    <property type="molecule type" value="Genomic_DNA"/>
</dbReference>
<sequence>MKEPVRKCPAHGLMRRLAEHQKQESCLAAQNGRFIGLIVR</sequence>
<dbReference type="HOGENOM" id="CLU_3287435_0_0_9"/>
<evidence type="ECO:0000313" key="1">
    <source>
        <dbReference type="EMBL" id="EDO60590.1"/>
    </source>
</evidence>